<proteinExistence type="predicted"/>
<dbReference type="InterPro" id="IPR013691">
    <property type="entry name" value="MeTrfase_14"/>
</dbReference>
<name>A0AAD1C2P2_METFU</name>
<reference evidence="2 3" key="2">
    <citation type="journal article" date="2017" name="Int. J. Syst. Evol. Microbiol.">
        <title>Pseudomonas furukawaii sp. nov., a polychlorinated biphenyl-degrading bacterium isolated from biphenyl-contaminated soil in Japan.</title>
        <authorList>
            <person name="Kimura N."/>
            <person name="Watanabe T."/>
            <person name="Suenaga H."/>
            <person name="Fujihara H."/>
            <person name="Futagami T."/>
            <person name="Goto M."/>
            <person name="Hanada S."/>
            <person name="Hirose J."/>
        </authorList>
    </citation>
    <scope>NUCLEOTIDE SEQUENCE [LARGE SCALE GENOMIC DNA]</scope>
    <source>
        <strain evidence="3">DSM 10086 / NBRC 110670 / KF707</strain>
    </source>
</reference>
<dbReference type="Gene3D" id="3.40.50.720">
    <property type="entry name" value="NAD(P)-binding Rossmann-like Domain"/>
    <property type="match status" value="1"/>
</dbReference>
<protein>
    <submittedName>
        <fullName evidence="2">Conserved domain protein</fullName>
    </submittedName>
</protein>
<dbReference type="SUPFAM" id="SSF53335">
    <property type="entry name" value="S-adenosyl-L-methionine-dependent methyltransferases"/>
    <property type="match status" value="1"/>
</dbReference>
<dbReference type="KEGG" id="pfuw:KF707C_40250"/>
<dbReference type="PANTHER" id="PTHR43861">
    <property type="entry name" value="TRANS-ACONITATE 2-METHYLTRANSFERASE-RELATED"/>
    <property type="match status" value="1"/>
</dbReference>
<evidence type="ECO:0000259" key="1">
    <source>
        <dbReference type="Pfam" id="PF08484"/>
    </source>
</evidence>
<dbReference type="CDD" id="cd02440">
    <property type="entry name" value="AdoMet_MTases"/>
    <property type="match status" value="1"/>
</dbReference>
<dbReference type="Proteomes" id="UP000218554">
    <property type="component" value="Chromosome"/>
</dbReference>
<evidence type="ECO:0000313" key="3">
    <source>
        <dbReference type="Proteomes" id="UP000218554"/>
    </source>
</evidence>
<dbReference type="Gene3D" id="3.40.50.150">
    <property type="entry name" value="Vaccinia Virus protein VP39"/>
    <property type="match status" value="1"/>
</dbReference>
<reference evidence="3" key="1">
    <citation type="submission" date="2015-05" db="EMBL/GenBank/DDBJ databases">
        <title>Draft genome sequencing of a biphenyl-degrading bacterium, Pseudomonas balearica KF707 (=NBRC110670).</title>
        <authorList>
            <person name="Kimura N."/>
            <person name="Hirose J."/>
            <person name="Watanabe T."/>
            <person name="Suenaga H."/>
            <person name="Fujihara H."/>
            <person name="Noguchi M."/>
            <person name="Hashimoto M."/>
            <person name="Shimodaira J."/>
            <person name="Tsuchikane K."/>
            <person name="Hosoyama A."/>
            <person name="Yamazoe A."/>
            <person name="Fujita N."/>
            <person name="Furukawa K."/>
        </authorList>
    </citation>
    <scope>NUCLEOTIDE SEQUENCE [LARGE SCALE GENOMIC DNA]</scope>
    <source>
        <strain evidence="3">DSM 10086 / NBRC 110670 / KF707</strain>
    </source>
</reference>
<dbReference type="Pfam" id="PF08484">
    <property type="entry name" value="Methyltransf_14"/>
    <property type="match status" value="1"/>
</dbReference>
<dbReference type="Pfam" id="PF13489">
    <property type="entry name" value="Methyltransf_23"/>
    <property type="match status" value="1"/>
</dbReference>
<accession>A0AAD1C2P2</accession>
<dbReference type="AlphaFoldDB" id="A0AAD1C2P2"/>
<feature type="domain" description="C-methyltransferase" evidence="1">
    <location>
        <begin position="254"/>
        <end position="368"/>
    </location>
</feature>
<gene>
    <name evidence="2" type="ORF">KF707C_40250</name>
</gene>
<dbReference type="EMBL" id="AP014862">
    <property type="protein sequence ID" value="BAU75713.1"/>
    <property type="molecule type" value="Genomic_DNA"/>
</dbReference>
<dbReference type="InterPro" id="IPR029063">
    <property type="entry name" value="SAM-dependent_MTases_sf"/>
</dbReference>
<organism evidence="2 3">
    <name type="scientific">Metapseudomonas furukawaii</name>
    <name type="common">Pseudomonas furukawaii</name>
    <dbReference type="NCBI Taxonomy" id="1149133"/>
    <lineage>
        <taxon>Bacteria</taxon>
        <taxon>Pseudomonadati</taxon>
        <taxon>Pseudomonadota</taxon>
        <taxon>Gammaproteobacteria</taxon>
        <taxon>Pseudomonadales</taxon>
        <taxon>Pseudomonadaceae</taxon>
        <taxon>Metapseudomonas</taxon>
    </lineage>
</organism>
<evidence type="ECO:0000313" key="2">
    <source>
        <dbReference type="EMBL" id="BAU75713.1"/>
    </source>
</evidence>
<sequence>MRRQHFLFPGLPRPVHYDVVACRVCGFAYASDIPDQSALNQFYQGVEHHLHAELPAGLERIHADFFRFVQDNAPLKRDDRILDIGSGMGHFLRQFQIAGFESLLGMEPSPAASELARRTYGLDIRSGTLDGFATEERFRLVSLCGVLEHIADLTGGMAKISTLLEEGGYLFLAVPDVMSFGAAPPAEPFLEFALEHINFFSETSLDNLLRGAGFEKVEVISQHNDFYDNHYLLALYRKAGEASVAIEPDRASADSLRRYVAFSQERLAPVEAQARRLVASGEPLVIWGAGGLTSRLLCDTRLGEANIRAIVDRNKALQGKPLLGVAISAPESVREHPDATVFIASTTYAEEIRRTLVDAYGWTGRIICLAEQDTDRQ</sequence>
<dbReference type="RefSeq" id="WP_003456953.1">
    <property type="nucleotide sequence ID" value="NZ_AP014862.1"/>
</dbReference>
<keyword evidence="3" id="KW-1185">Reference proteome</keyword>